<keyword evidence="4" id="KW-0255">Endonuclease</keyword>
<dbReference type="Pfam" id="PF00078">
    <property type="entry name" value="RVT_1"/>
    <property type="match status" value="1"/>
</dbReference>
<reference evidence="8" key="1">
    <citation type="journal article" date="2022" name="Cell">
        <title>Repeat-based holocentromeres influence genome architecture and karyotype evolution.</title>
        <authorList>
            <person name="Hofstatter P.G."/>
            <person name="Thangavel G."/>
            <person name="Lux T."/>
            <person name="Neumann P."/>
            <person name="Vondrak T."/>
            <person name="Novak P."/>
            <person name="Zhang M."/>
            <person name="Costa L."/>
            <person name="Castellani M."/>
            <person name="Scott A."/>
            <person name="Toegelov H."/>
            <person name="Fuchs J."/>
            <person name="Mata-Sucre Y."/>
            <person name="Dias Y."/>
            <person name="Vanzela A.L.L."/>
            <person name="Huettel B."/>
            <person name="Almeida C.C.S."/>
            <person name="Simkova H."/>
            <person name="Souza G."/>
            <person name="Pedrosa-Harand A."/>
            <person name="Macas J."/>
            <person name="Mayer K.F.X."/>
            <person name="Houben A."/>
            <person name="Marques A."/>
        </authorList>
    </citation>
    <scope>NUCLEOTIDE SEQUENCE</scope>
    <source>
        <strain evidence="8">RhyBre1mFocal</strain>
    </source>
</reference>
<keyword evidence="5" id="KW-0511">Multifunctional enzyme</keyword>
<dbReference type="InterPro" id="IPR043502">
    <property type="entry name" value="DNA/RNA_pol_sf"/>
</dbReference>
<dbReference type="Proteomes" id="UP001151287">
    <property type="component" value="Unassembled WGS sequence"/>
</dbReference>
<dbReference type="PROSITE" id="PS50878">
    <property type="entry name" value="RT_POL"/>
    <property type="match status" value="1"/>
</dbReference>
<dbReference type="CDD" id="cd01647">
    <property type="entry name" value="RT_LTR"/>
    <property type="match status" value="1"/>
</dbReference>
<keyword evidence="2" id="KW-0548">Nucleotidyltransferase</keyword>
<evidence type="ECO:0000313" key="8">
    <source>
        <dbReference type="EMBL" id="KAJ1700967.1"/>
    </source>
</evidence>
<evidence type="ECO:0000256" key="4">
    <source>
        <dbReference type="ARBA" id="ARBA00022759"/>
    </source>
</evidence>
<evidence type="ECO:0000313" key="9">
    <source>
        <dbReference type="Proteomes" id="UP001151287"/>
    </source>
</evidence>
<comment type="caution">
    <text evidence="8">The sequence shown here is derived from an EMBL/GenBank/DDBJ whole genome shotgun (WGS) entry which is preliminary data.</text>
</comment>
<sequence>MFIAAGDASGGDKPHQRTTYADPRTLANPSRYEIFQFHAEGSLSNTRISFGPEDCAGVRYPHDDAIVLMLRIHGRRVRRILVDTGSSADVLYFDALRQLNLASYPLTPMDTPLVGFAGDRVIPLGTLELEVVFGKNPNSVINMVKFIVVNAPSAYNTILGRKSLNDVGAVACTKHLMIKFPTRLGVGIVRGDQQKARECYQVAMAKQVAQIEEEKGPQGKKKRMPNLGGPVEEVEEVELGPGITTKIGTALEVTDRQLVKACLVRNKEVFVEEGGRMPGTDRNVAEHKIKLFSRARPVHQKKRKFGSERKAIVEVEVQKLLEADFISEVKCPAWLANPVVVSKPNNKWRMCIDFTDLNKSCPKDHFPLPSIDALVHSTAGFTHLSIIDANAGYHQIKMHPEDEEKTSFLIERGIYYYKVMPFGLKNAGAEYQRMVNKLFQKELGKIMEAYIDDMVVKSCLGREHVEHLERVFAKMKAVGMRLNPKKSFFCVGSGKFLGFIVSERGIEMHPRKCQAIMGMEAPKTVKGVQELTGQIAALSRFISKSAAVCQPFFQTIQKNKKFQWTTEYQQAFEKIKEYLATPPIISRPVRGEVLYLYVADSDTAMSAVLIRVEEGKQKPVYFVSRVLRDAEIRNTTVEKAAFAVMTASRKLKPYFQTQPIKVLTDLPLRRVLGQLDVAGRLLKWAVELSEYDVSFEPRTAYKGQVLADFVVESTTRPPGPPEEAI</sequence>
<gene>
    <name evidence="8" type="ORF">LUZ63_000746</name>
</gene>
<organism evidence="8 9">
    <name type="scientific">Rhynchospora breviuscula</name>
    <dbReference type="NCBI Taxonomy" id="2022672"/>
    <lineage>
        <taxon>Eukaryota</taxon>
        <taxon>Viridiplantae</taxon>
        <taxon>Streptophyta</taxon>
        <taxon>Embryophyta</taxon>
        <taxon>Tracheophyta</taxon>
        <taxon>Spermatophyta</taxon>
        <taxon>Magnoliopsida</taxon>
        <taxon>Liliopsida</taxon>
        <taxon>Poales</taxon>
        <taxon>Cyperaceae</taxon>
        <taxon>Cyperoideae</taxon>
        <taxon>Rhynchosporeae</taxon>
        <taxon>Rhynchospora</taxon>
    </lineage>
</organism>
<dbReference type="Gene3D" id="3.30.70.270">
    <property type="match status" value="2"/>
</dbReference>
<dbReference type="CDD" id="cd00303">
    <property type="entry name" value="retropepsin_like"/>
    <property type="match status" value="1"/>
</dbReference>
<dbReference type="InterPro" id="IPR000477">
    <property type="entry name" value="RT_dom"/>
</dbReference>
<dbReference type="GO" id="GO:0016779">
    <property type="term" value="F:nucleotidyltransferase activity"/>
    <property type="evidence" value="ECO:0007669"/>
    <property type="project" value="UniProtKB-KW"/>
</dbReference>
<proteinExistence type="predicted"/>
<dbReference type="InterPro" id="IPR050951">
    <property type="entry name" value="Retrovirus_Pol_polyprotein"/>
</dbReference>
<keyword evidence="3" id="KW-0540">Nuclease</keyword>
<name>A0A9Q0CVL2_9POAL</name>
<evidence type="ECO:0000256" key="1">
    <source>
        <dbReference type="ARBA" id="ARBA00022679"/>
    </source>
</evidence>
<evidence type="ECO:0000256" key="6">
    <source>
        <dbReference type="SAM" id="MobiDB-lite"/>
    </source>
</evidence>
<feature type="region of interest" description="Disordered" evidence="6">
    <location>
        <begin position="1"/>
        <end position="22"/>
    </location>
</feature>
<protein>
    <recommendedName>
        <fullName evidence="7">Reverse transcriptase domain-containing protein</fullName>
    </recommendedName>
</protein>
<dbReference type="PANTHER" id="PTHR37984:SF5">
    <property type="entry name" value="PROTEIN NYNRIN-LIKE"/>
    <property type="match status" value="1"/>
</dbReference>
<evidence type="ECO:0000256" key="3">
    <source>
        <dbReference type="ARBA" id="ARBA00022722"/>
    </source>
</evidence>
<evidence type="ECO:0000259" key="7">
    <source>
        <dbReference type="PROSITE" id="PS50878"/>
    </source>
</evidence>
<keyword evidence="4" id="KW-0378">Hydrolase</keyword>
<accession>A0A9Q0CVL2</accession>
<evidence type="ECO:0000256" key="2">
    <source>
        <dbReference type="ARBA" id="ARBA00022695"/>
    </source>
</evidence>
<dbReference type="EMBL" id="JAMQYH010000001">
    <property type="protein sequence ID" value="KAJ1700967.1"/>
    <property type="molecule type" value="Genomic_DNA"/>
</dbReference>
<keyword evidence="1" id="KW-0808">Transferase</keyword>
<dbReference type="InterPro" id="IPR043128">
    <property type="entry name" value="Rev_trsase/Diguanyl_cyclase"/>
</dbReference>
<feature type="domain" description="Reverse transcriptase" evidence="7">
    <location>
        <begin position="322"/>
        <end position="501"/>
    </location>
</feature>
<dbReference type="PANTHER" id="PTHR37984">
    <property type="entry name" value="PROTEIN CBG26694"/>
    <property type="match status" value="1"/>
</dbReference>
<dbReference type="GO" id="GO:0004519">
    <property type="term" value="F:endonuclease activity"/>
    <property type="evidence" value="ECO:0007669"/>
    <property type="project" value="UniProtKB-KW"/>
</dbReference>
<dbReference type="SUPFAM" id="SSF56672">
    <property type="entry name" value="DNA/RNA polymerases"/>
    <property type="match status" value="1"/>
</dbReference>
<keyword evidence="9" id="KW-1185">Reference proteome</keyword>
<dbReference type="InterPro" id="IPR021109">
    <property type="entry name" value="Peptidase_aspartic_dom_sf"/>
</dbReference>
<dbReference type="Pfam" id="PF17919">
    <property type="entry name" value="RT_RNaseH_2"/>
    <property type="match status" value="1"/>
</dbReference>
<dbReference type="Gene3D" id="3.10.10.10">
    <property type="entry name" value="HIV Type 1 Reverse Transcriptase, subunit A, domain 1"/>
    <property type="match status" value="1"/>
</dbReference>
<dbReference type="AlphaFoldDB" id="A0A9Q0CVL2"/>
<evidence type="ECO:0000256" key="5">
    <source>
        <dbReference type="ARBA" id="ARBA00023268"/>
    </source>
</evidence>
<dbReference type="Gene3D" id="2.40.70.10">
    <property type="entry name" value="Acid Proteases"/>
    <property type="match status" value="1"/>
</dbReference>
<dbReference type="OrthoDB" id="779804at2759"/>
<dbReference type="InterPro" id="IPR041577">
    <property type="entry name" value="RT_RNaseH_2"/>
</dbReference>